<sequence>MFEIILESVIIEIVRNIIGHTQTEETFSRKNLFVVKGTAAHGEEKKDKGAKENERNKDLPAMRCAQRGLEFTGNGRVIRLL</sequence>
<dbReference type="EMBL" id="DXEW01000007">
    <property type="protein sequence ID" value="HIX49999.1"/>
    <property type="molecule type" value="Genomic_DNA"/>
</dbReference>
<accession>A0A9D1W066</accession>
<dbReference type="Proteomes" id="UP000886847">
    <property type="component" value="Unassembled WGS sequence"/>
</dbReference>
<gene>
    <name evidence="1" type="ORF">H9851_01830</name>
</gene>
<reference evidence="1" key="1">
    <citation type="journal article" date="2021" name="PeerJ">
        <title>Extensive microbial diversity within the chicken gut microbiome revealed by metagenomics and culture.</title>
        <authorList>
            <person name="Gilroy R."/>
            <person name="Ravi A."/>
            <person name="Getino M."/>
            <person name="Pursley I."/>
            <person name="Horton D.L."/>
            <person name="Alikhan N.F."/>
            <person name="Baker D."/>
            <person name="Gharbi K."/>
            <person name="Hall N."/>
            <person name="Watson M."/>
            <person name="Adriaenssens E.M."/>
            <person name="Foster-Nyarko E."/>
            <person name="Jarju S."/>
            <person name="Secka A."/>
            <person name="Antonio M."/>
            <person name="Oren A."/>
            <person name="Chaudhuri R.R."/>
            <person name="La Ragione R."/>
            <person name="Hildebrand F."/>
            <person name="Pallen M.J."/>
        </authorList>
    </citation>
    <scope>NUCLEOTIDE SEQUENCE</scope>
    <source>
        <strain evidence="1">2189</strain>
    </source>
</reference>
<evidence type="ECO:0000313" key="1">
    <source>
        <dbReference type="EMBL" id="HIX49999.1"/>
    </source>
</evidence>
<proteinExistence type="predicted"/>
<protein>
    <submittedName>
        <fullName evidence="1">Uncharacterized protein</fullName>
    </submittedName>
</protein>
<dbReference type="AlphaFoldDB" id="A0A9D1W066"/>
<comment type="caution">
    <text evidence="1">The sequence shown here is derived from an EMBL/GenBank/DDBJ whole genome shotgun (WGS) entry which is preliminary data.</text>
</comment>
<name>A0A9D1W066_9FIRM</name>
<evidence type="ECO:0000313" key="2">
    <source>
        <dbReference type="Proteomes" id="UP000886847"/>
    </source>
</evidence>
<organism evidence="1 2">
    <name type="scientific">Candidatus Borkfalkia faecavium</name>
    <dbReference type="NCBI Taxonomy" id="2838508"/>
    <lineage>
        <taxon>Bacteria</taxon>
        <taxon>Bacillati</taxon>
        <taxon>Bacillota</taxon>
        <taxon>Clostridia</taxon>
        <taxon>Christensenellales</taxon>
        <taxon>Christensenellaceae</taxon>
        <taxon>Candidatus Borkfalkia</taxon>
    </lineage>
</organism>
<reference evidence="1" key="2">
    <citation type="submission" date="2021-04" db="EMBL/GenBank/DDBJ databases">
        <authorList>
            <person name="Gilroy R."/>
        </authorList>
    </citation>
    <scope>NUCLEOTIDE SEQUENCE</scope>
    <source>
        <strain evidence="1">2189</strain>
    </source>
</reference>